<dbReference type="EMBL" id="CAJNNV010002773">
    <property type="protein sequence ID" value="CAE8587812.1"/>
    <property type="molecule type" value="Genomic_DNA"/>
</dbReference>
<comment type="caution">
    <text evidence="2">The sequence shown here is derived from an EMBL/GenBank/DDBJ whole genome shotgun (WGS) entry which is preliminary data.</text>
</comment>
<dbReference type="Proteomes" id="UP000626109">
    <property type="component" value="Unassembled WGS sequence"/>
</dbReference>
<reference evidence="2" key="1">
    <citation type="submission" date="2021-02" db="EMBL/GenBank/DDBJ databases">
        <authorList>
            <person name="Dougan E. K."/>
            <person name="Rhodes N."/>
            <person name="Thang M."/>
            <person name="Chan C."/>
        </authorList>
    </citation>
    <scope>NUCLEOTIDE SEQUENCE</scope>
</reference>
<evidence type="ECO:0000313" key="1">
    <source>
        <dbReference type="EMBL" id="CAE8587812.1"/>
    </source>
</evidence>
<proteinExistence type="predicted"/>
<keyword evidence="4" id="KW-1185">Reference proteome</keyword>
<protein>
    <submittedName>
        <fullName evidence="2">Uncharacterized protein</fullName>
    </submittedName>
</protein>
<evidence type="ECO:0000313" key="3">
    <source>
        <dbReference type="Proteomes" id="UP000626109"/>
    </source>
</evidence>
<evidence type="ECO:0000313" key="4">
    <source>
        <dbReference type="Proteomes" id="UP000654075"/>
    </source>
</evidence>
<gene>
    <name evidence="1" type="ORF">PGLA1383_LOCUS6640</name>
    <name evidence="2" type="ORF">PGLA2088_LOCUS48811</name>
</gene>
<dbReference type="AlphaFoldDB" id="A0A813LLY6"/>
<dbReference type="EMBL" id="CAJNNW010036783">
    <property type="protein sequence ID" value="CAE8737525.1"/>
    <property type="molecule type" value="Genomic_DNA"/>
</dbReference>
<name>A0A813LLY6_POLGL</name>
<organism evidence="2 3">
    <name type="scientific">Polarella glacialis</name>
    <name type="common">Dinoflagellate</name>
    <dbReference type="NCBI Taxonomy" id="89957"/>
    <lineage>
        <taxon>Eukaryota</taxon>
        <taxon>Sar</taxon>
        <taxon>Alveolata</taxon>
        <taxon>Dinophyceae</taxon>
        <taxon>Suessiales</taxon>
        <taxon>Suessiaceae</taxon>
        <taxon>Polarella</taxon>
    </lineage>
</organism>
<dbReference type="Proteomes" id="UP000654075">
    <property type="component" value="Unassembled WGS sequence"/>
</dbReference>
<sequence>MQTRLTLNLGDFRAQFSVSNTGVTVQGDIYSPGPEDQRPWNLQQAHLEVFARGRLPALATIRLALQALEEWVEVEALLVAPDLPAAEFLELWNARAERSSADFASAEVSNCPCSAGRTRGSSRCAVLLHGVSR</sequence>
<evidence type="ECO:0000313" key="2">
    <source>
        <dbReference type="EMBL" id="CAE8737525.1"/>
    </source>
</evidence>
<accession>A0A813LLY6</accession>